<dbReference type="InterPro" id="IPR036388">
    <property type="entry name" value="WH-like_DNA-bd_sf"/>
</dbReference>
<dbReference type="Proteomes" id="UP000753256">
    <property type="component" value="Unassembled WGS sequence"/>
</dbReference>
<name>A0A921IUE1_9ACTN</name>
<sequence length="301" mass="33289">MNLKQLEAFVRVADAHSFSGAARELYLSQPTVSAHVAALERELGCTLVNRSTKEATLTQQGHELYMYAEQMLAVERRIEEHFGLERCRKTLRIAASTVPAQYLLPRALAVFRERYPRERIKIIETDSAGAVEHVLEHRAEIGFTGTVLDSRHCIYQPVYRDELAVVTPATEHYRSLAAQDIASWLPHEPIIMREEGSGTRRETELLLERMGIDPASLSVVATIENEETIKRSVASGVGVTVMSLLAVATEAAAGTLRVHPLGAEGGYRDINLVLDPGYLRTATAEAFIEIVRGIYGGSAHR</sequence>
<organism evidence="6 7">
    <name type="scientific">Enorma phocaeensis</name>
    <dbReference type="NCBI Taxonomy" id="1871019"/>
    <lineage>
        <taxon>Bacteria</taxon>
        <taxon>Bacillati</taxon>
        <taxon>Actinomycetota</taxon>
        <taxon>Coriobacteriia</taxon>
        <taxon>Coriobacteriales</taxon>
        <taxon>Coriobacteriaceae</taxon>
        <taxon>Enorma</taxon>
    </lineage>
</organism>
<dbReference type="PANTHER" id="PTHR30126:SF40">
    <property type="entry name" value="HTH-TYPE TRANSCRIPTIONAL REGULATOR GLTR"/>
    <property type="match status" value="1"/>
</dbReference>
<dbReference type="SUPFAM" id="SSF53850">
    <property type="entry name" value="Periplasmic binding protein-like II"/>
    <property type="match status" value="1"/>
</dbReference>
<dbReference type="GO" id="GO:0000976">
    <property type="term" value="F:transcription cis-regulatory region binding"/>
    <property type="evidence" value="ECO:0007669"/>
    <property type="project" value="TreeGrafter"/>
</dbReference>
<dbReference type="RefSeq" id="WP_273191154.1">
    <property type="nucleotide sequence ID" value="NZ_DYUZ01000033.1"/>
</dbReference>
<keyword evidence="3" id="KW-0238">DNA-binding</keyword>
<reference evidence="6" key="1">
    <citation type="journal article" date="2021" name="PeerJ">
        <title>Extensive microbial diversity within the chicken gut microbiome revealed by metagenomics and culture.</title>
        <authorList>
            <person name="Gilroy R."/>
            <person name="Ravi A."/>
            <person name="Getino M."/>
            <person name="Pursley I."/>
            <person name="Horton D.L."/>
            <person name="Alikhan N.F."/>
            <person name="Baker D."/>
            <person name="Gharbi K."/>
            <person name="Hall N."/>
            <person name="Watson M."/>
            <person name="Adriaenssens E.M."/>
            <person name="Foster-Nyarko E."/>
            <person name="Jarju S."/>
            <person name="Secka A."/>
            <person name="Antonio M."/>
            <person name="Oren A."/>
            <person name="Chaudhuri R.R."/>
            <person name="La Ragione R."/>
            <person name="Hildebrand F."/>
            <person name="Pallen M.J."/>
        </authorList>
    </citation>
    <scope>NUCLEOTIDE SEQUENCE</scope>
    <source>
        <strain evidence="6">ChiHjej13B12-9602</strain>
    </source>
</reference>
<keyword evidence="4" id="KW-0804">Transcription</keyword>
<reference evidence="6" key="2">
    <citation type="submission" date="2021-09" db="EMBL/GenBank/DDBJ databases">
        <authorList>
            <person name="Gilroy R."/>
        </authorList>
    </citation>
    <scope>NUCLEOTIDE SEQUENCE</scope>
    <source>
        <strain evidence="6">ChiHjej13B12-9602</strain>
    </source>
</reference>
<protein>
    <submittedName>
        <fullName evidence="6">LysR family transcriptional regulator</fullName>
    </submittedName>
</protein>
<dbReference type="InterPro" id="IPR036390">
    <property type="entry name" value="WH_DNA-bd_sf"/>
</dbReference>
<evidence type="ECO:0000256" key="1">
    <source>
        <dbReference type="ARBA" id="ARBA00009437"/>
    </source>
</evidence>
<evidence type="ECO:0000259" key="5">
    <source>
        <dbReference type="PROSITE" id="PS50931"/>
    </source>
</evidence>
<accession>A0A921IUE1</accession>
<dbReference type="EMBL" id="DYUZ01000033">
    <property type="protein sequence ID" value="HJG38022.1"/>
    <property type="molecule type" value="Genomic_DNA"/>
</dbReference>
<proteinExistence type="inferred from homology"/>
<dbReference type="FunFam" id="1.10.10.10:FF:000001">
    <property type="entry name" value="LysR family transcriptional regulator"/>
    <property type="match status" value="1"/>
</dbReference>
<dbReference type="InterPro" id="IPR000847">
    <property type="entry name" value="LysR_HTH_N"/>
</dbReference>
<dbReference type="SUPFAM" id="SSF46785">
    <property type="entry name" value="Winged helix' DNA-binding domain"/>
    <property type="match status" value="1"/>
</dbReference>
<dbReference type="InterPro" id="IPR047788">
    <property type="entry name" value="LysR-like_Sec_metab"/>
</dbReference>
<dbReference type="PRINTS" id="PR00039">
    <property type="entry name" value="HTHLYSR"/>
</dbReference>
<dbReference type="PANTHER" id="PTHR30126">
    <property type="entry name" value="HTH-TYPE TRANSCRIPTIONAL REGULATOR"/>
    <property type="match status" value="1"/>
</dbReference>
<dbReference type="InterPro" id="IPR005119">
    <property type="entry name" value="LysR_subst-bd"/>
</dbReference>
<dbReference type="Gene3D" id="3.40.190.10">
    <property type="entry name" value="Periplasmic binding protein-like II"/>
    <property type="match status" value="2"/>
</dbReference>
<evidence type="ECO:0000256" key="4">
    <source>
        <dbReference type="ARBA" id="ARBA00023163"/>
    </source>
</evidence>
<comment type="caution">
    <text evidence="6">The sequence shown here is derived from an EMBL/GenBank/DDBJ whole genome shotgun (WGS) entry which is preliminary data.</text>
</comment>
<gene>
    <name evidence="6" type="ORF">K8V70_09255</name>
</gene>
<dbReference type="AlphaFoldDB" id="A0A921IUE1"/>
<evidence type="ECO:0000313" key="6">
    <source>
        <dbReference type="EMBL" id="HJG38022.1"/>
    </source>
</evidence>
<evidence type="ECO:0000256" key="2">
    <source>
        <dbReference type="ARBA" id="ARBA00023015"/>
    </source>
</evidence>
<evidence type="ECO:0000313" key="7">
    <source>
        <dbReference type="Proteomes" id="UP000753256"/>
    </source>
</evidence>
<dbReference type="Gene3D" id="1.10.10.10">
    <property type="entry name" value="Winged helix-like DNA-binding domain superfamily/Winged helix DNA-binding domain"/>
    <property type="match status" value="1"/>
</dbReference>
<dbReference type="NCBIfam" id="NF040786">
    <property type="entry name" value="LysR_Sec_metab"/>
    <property type="match status" value="1"/>
</dbReference>
<dbReference type="GO" id="GO:0003700">
    <property type="term" value="F:DNA-binding transcription factor activity"/>
    <property type="evidence" value="ECO:0007669"/>
    <property type="project" value="InterPro"/>
</dbReference>
<evidence type="ECO:0000256" key="3">
    <source>
        <dbReference type="ARBA" id="ARBA00023125"/>
    </source>
</evidence>
<comment type="similarity">
    <text evidence="1">Belongs to the LysR transcriptional regulatory family.</text>
</comment>
<feature type="domain" description="HTH lysR-type" evidence="5">
    <location>
        <begin position="1"/>
        <end position="58"/>
    </location>
</feature>
<keyword evidence="2" id="KW-0805">Transcription regulation</keyword>
<dbReference type="Pfam" id="PF00126">
    <property type="entry name" value="HTH_1"/>
    <property type="match status" value="1"/>
</dbReference>
<dbReference type="PROSITE" id="PS50931">
    <property type="entry name" value="HTH_LYSR"/>
    <property type="match status" value="1"/>
</dbReference>
<dbReference type="Pfam" id="PF03466">
    <property type="entry name" value="LysR_substrate"/>
    <property type="match status" value="1"/>
</dbReference>